<keyword evidence="2" id="KW-1185">Reference proteome</keyword>
<comment type="caution">
    <text evidence="1">The sequence shown here is derived from an EMBL/GenBank/DDBJ whole genome shotgun (WGS) entry which is preliminary data.</text>
</comment>
<sequence length="68" mass="7003">GAFTTDVGQVDHVPSNDGAGYTDYREDHRVPTRGGIRYMCITGSVDVLGSVDAAVSKVGSSQGKAVSS</sequence>
<organism evidence="1 2">
    <name type="scientific">Acaulospora colombiana</name>
    <dbReference type="NCBI Taxonomy" id="27376"/>
    <lineage>
        <taxon>Eukaryota</taxon>
        <taxon>Fungi</taxon>
        <taxon>Fungi incertae sedis</taxon>
        <taxon>Mucoromycota</taxon>
        <taxon>Glomeromycotina</taxon>
        <taxon>Glomeromycetes</taxon>
        <taxon>Diversisporales</taxon>
        <taxon>Acaulosporaceae</taxon>
        <taxon>Acaulospora</taxon>
    </lineage>
</organism>
<gene>
    <name evidence="1" type="ORF">ACOLOM_LOCUS12545</name>
</gene>
<evidence type="ECO:0000313" key="2">
    <source>
        <dbReference type="Proteomes" id="UP000789525"/>
    </source>
</evidence>
<evidence type="ECO:0000313" key="1">
    <source>
        <dbReference type="EMBL" id="CAG8747973.1"/>
    </source>
</evidence>
<accession>A0ACA9QDF8</accession>
<dbReference type="EMBL" id="CAJVPT010051532">
    <property type="protein sequence ID" value="CAG8747973.1"/>
    <property type="molecule type" value="Genomic_DNA"/>
</dbReference>
<name>A0ACA9QDF8_9GLOM</name>
<protein>
    <submittedName>
        <fullName evidence="1">15491_t:CDS:1</fullName>
    </submittedName>
</protein>
<reference evidence="1" key="1">
    <citation type="submission" date="2021-06" db="EMBL/GenBank/DDBJ databases">
        <authorList>
            <person name="Kallberg Y."/>
            <person name="Tangrot J."/>
            <person name="Rosling A."/>
        </authorList>
    </citation>
    <scope>NUCLEOTIDE SEQUENCE</scope>
    <source>
        <strain evidence="1">CL356</strain>
    </source>
</reference>
<dbReference type="Proteomes" id="UP000789525">
    <property type="component" value="Unassembled WGS sequence"/>
</dbReference>
<feature type="non-terminal residue" evidence="1">
    <location>
        <position position="1"/>
    </location>
</feature>
<proteinExistence type="predicted"/>